<name>A0A1S4KI51_CULQU</name>
<evidence type="ECO:0000313" key="8">
    <source>
        <dbReference type="Proteomes" id="UP000002320"/>
    </source>
</evidence>
<keyword evidence="6" id="KW-0807">Transducer</keyword>
<proteinExistence type="inferred from homology"/>
<keyword evidence="3 6" id="KW-0812">Transmembrane</keyword>
<keyword evidence="8" id="KW-1185">Reference proteome</keyword>
<feature type="transmembrane region" description="Helical" evidence="6">
    <location>
        <begin position="143"/>
        <end position="164"/>
    </location>
</feature>
<sequence>MLTFPSEFEQLTFSMLKLSQLFGAAPYPLEISSQLMQNTIWRKIKEIVLRFSLQIWRSALFFVLCWNVLEFVAHFDGWQLSFFSRFLYSVVHAIHVVVFAVIVFFSHRKVGTFYRNLVPKFERILDELKLYGMKVNLQKRMKVHCRIVTVSLILIVLFSSVDYFSRTSTWMWFMSFAVFLLPYWVTILYLLQYFYVMGISCQIFKTIQRIIKDHSLTQLLDYPIQRHVRFNVEFLRKTTYSVTVLVQDTIDTFGFILLAETLDVLVNMTVALFEFHQFYNVDVTNIEDALYLVCSVIWICMQINLLMLILLPQSAVNYEMKQIGIHLSLIAETELQTSVRRYSDLLLIKHNSYVAMGIISLDMLHFAVITNLITSNVLVLTQLG</sequence>
<dbReference type="GO" id="GO:0007165">
    <property type="term" value="P:signal transduction"/>
    <property type="evidence" value="ECO:0007669"/>
    <property type="project" value="UniProtKB-KW"/>
</dbReference>
<dbReference type="VEuPathDB" id="VectorBase:CQUJHB020332"/>
<reference evidence="7" key="1">
    <citation type="submission" date="2020-05" db="UniProtKB">
        <authorList>
            <consortium name="EnsemblMetazoa"/>
        </authorList>
    </citation>
    <scope>IDENTIFICATION</scope>
    <source>
        <strain evidence="7">JHB</strain>
    </source>
</reference>
<feature type="transmembrane region" description="Helical" evidence="6">
    <location>
        <begin position="55"/>
        <end position="74"/>
    </location>
</feature>
<dbReference type="Pfam" id="PF08395">
    <property type="entry name" value="7tm_7"/>
    <property type="match status" value="1"/>
</dbReference>
<feature type="transmembrane region" description="Helical" evidence="6">
    <location>
        <begin position="289"/>
        <end position="311"/>
    </location>
</feature>
<dbReference type="Proteomes" id="UP000002320">
    <property type="component" value="Unassembled WGS sequence"/>
</dbReference>
<comment type="subcellular location">
    <subcellularLocation>
        <location evidence="1 6">Cell membrane</location>
        <topology evidence="1 6">Multi-pass membrane protein</topology>
    </subcellularLocation>
</comment>
<dbReference type="InParanoid" id="A0A1S4KI51"/>
<dbReference type="InterPro" id="IPR013604">
    <property type="entry name" value="7TM_chemorcpt"/>
</dbReference>
<evidence type="ECO:0000256" key="5">
    <source>
        <dbReference type="ARBA" id="ARBA00023136"/>
    </source>
</evidence>
<evidence type="ECO:0000256" key="3">
    <source>
        <dbReference type="ARBA" id="ARBA00022692"/>
    </source>
</evidence>
<evidence type="ECO:0000313" key="7">
    <source>
        <dbReference type="EnsemblMetazoa" id="CPIJ039876-PA"/>
    </source>
</evidence>
<dbReference type="VEuPathDB" id="VectorBase:CPIJ039876"/>
<accession>A0A1S4KI51</accession>
<comment type="function">
    <text evidence="6">Gustatory receptor which mediates acceptance or avoidance behavior, depending on its substrates.</text>
</comment>
<dbReference type="OrthoDB" id="6478931at2759"/>
<feature type="transmembrane region" description="Helical" evidence="6">
    <location>
        <begin position="170"/>
        <end position="191"/>
    </location>
</feature>
<dbReference type="GO" id="GO:0005886">
    <property type="term" value="C:plasma membrane"/>
    <property type="evidence" value="ECO:0007669"/>
    <property type="project" value="UniProtKB-SubCell"/>
</dbReference>
<protein>
    <recommendedName>
        <fullName evidence="6">Gustatory receptor</fullName>
    </recommendedName>
</protein>
<evidence type="ECO:0000256" key="6">
    <source>
        <dbReference type="RuleBase" id="RU363108"/>
    </source>
</evidence>
<dbReference type="EnsemblMetazoa" id="CPIJ039876-RA">
    <property type="protein sequence ID" value="CPIJ039876-PA"/>
    <property type="gene ID" value="CPIJ039876"/>
</dbReference>
<dbReference type="AlphaFoldDB" id="A0A1S4KI51"/>
<comment type="caution">
    <text evidence="6">Lacks conserved residue(s) required for the propagation of feature annotation.</text>
</comment>
<evidence type="ECO:0000256" key="2">
    <source>
        <dbReference type="ARBA" id="ARBA00022475"/>
    </source>
</evidence>
<evidence type="ECO:0000256" key="4">
    <source>
        <dbReference type="ARBA" id="ARBA00022989"/>
    </source>
</evidence>
<keyword evidence="2 6" id="KW-1003">Cell membrane</keyword>
<keyword evidence="6" id="KW-0675">Receptor</keyword>
<dbReference type="GO" id="GO:0050909">
    <property type="term" value="P:sensory perception of taste"/>
    <property type="evidence" value="ECO:0007669"/>
    <property type="project" value="InterPro"/>
</dbReference>
<feature type="transmembrane region" description="Helical" evidence="6">
    <location>
        <begin position="86"/>
        <end position="105"/>
    </location>
</feature>
<keyword evidence="5 6" id="KW-0472">Membrane</keyword>
<evidence type="ECO:0000256" key="1">
    <source>
        <dbReference type="ARBA" id="ARBA00004651"/>
    </source>
</evidence>
<keyword evidence="4 6" id="KW-1133">Transmembrane helix</keyword>
<feature type="transmembrane region" description="Helical" evidence="6">
    <location>
        <begin position="353"/>
        <end position="380"/>
    </location>
</feature>
<comment type="similarity">
    <text evidence="6">Belongs to the insect chemoreceptor superfamily. Gustatory receptor (GR) family.</text>
</comment>
<organism evidence="7 8">
    <name type="scientific">Culex quinquefasciatus</name>
    <name type="common">Southern house mosquito</name>
    <name type="synonym">Culex pungens</name>
    <dbReference type="NCBI Taxonomy" id="7176"/>
    <lineage>
        <taxon>Eukaryota</taxon>
        <taxon>Metazoa</taxon>
        <taxon>Ecdysozoa</taxon>
        <taxon>Arthropoda</taxon>
        <taxon>Hexapoda</taxon>
        <taxon>Insecta</taxon>
        <taxon>Pterygota</taxon>
        <taxon>Neoptera</taxon>
        <taxon>Endopterygota</taxon>
        <taxon>Diptera</taxon>
        <taxon>Nematocera</taxon>
        <taxon>Culicoidea</taxon>
        <taxon>Culicidae</taxon>
        <taxon>Culicinae</taxon>
        <taxon>Culicini</taxon>
        <taxon>Culex</taxon>
        <taxon>Culex</taxon>
    </lineage>
</organism>